<dbReference type="EMBL" id="JAGRRH010000018">
    <property type="protein sequence ID" value="KAG7350246.1"/>
    <property type="molecule type" value="Genomic_DNA"/>
</dbReference>
<gene>
    <name evidence="2" type="ORF">IV203_009606</name>
</gene>
<name>A0A9K3PKM7_9STRA</name>
<evidence type="ECO:0000256" key="1">
    <source>
        <dbReference type="SAM" id="MobiDB-lite"/>
    </source>
</evidence>
<organism evidence="2 3">
    <name type="scientific">Nitzschia inconspicua</name>
    <dbReference type="NCBI Taxonomy" id="303405"/>
    <lineage>
        <taxon>Eukaryota</taxon>
        <taxon>Sar</taxon>
        <taxon>Stramenopiles</taxon>
        <taxon>Ochrophyta</taxon>
        <taxon>Bacillariophyta</taxon>
        <taxon>Bacillariophyceae</taxon>
        <taxon>Bacillariophycidae</taxon>
        <taxon>Bacillariales</taxon>
        <taxon>Bacillariaceae</taxon>
        <taxon>Nitzschia</taxon>
    </lineage>
</organism>
<feature type="compositionally biased region" description="Polar residues" evidence="1">
    <location>
        <begin position="15"/>
        <end position="29"/>
    </location>
</feature>
<keyword evidence="3" id="KW-1185">Reference proteome</keyword>
<comment type="caution">
    <text evidence="2">The sequence shown here is derived from an EMBL/GenBank/DDBJ whole genome shotgun (WGS) entry which is preliminary data.</text>
</comment>
<reference evidence="2" key="1">
    <citation type="journal article" date="2021" name="Sci. Rep.">
        <title>Diploid genomic architecture of Nitzschia inconspicua, an elite biomass production diatom.</title>
        <authorList>
            <person name="Oliver A."/>
            <person name="Podell S."/>
            <person name="Pinowska A."/>
            <person name="Traller J.C."/>
            <person name="Smith S.R."/>
            <person name="McClure R."/>
            <person name="Beliaev A."/>
            <person name="Bohutskyi P."/>
            <person name="Hill E.A."/>
            <person name="Rabines A."/>
            <person name="Zheng H."/>
            <person name="Allen L.Z."/>
            <person name="Kuo A."/>
            <person name="Grigoriev I.V."/>
            <person name="Allen A.E."/>
            <person name="Hazlebeck D."/>
            <person name="Allen E.E."/>
        </authorList>
    </citation>
    <scope>NUCLEOTIDE SEQUENCE</scope>
    <source>
        <strain evidence="2">Hildebrandi</strain>
    </source>
</reference>
<reference evidence="2" key="2">
    <citation type="submission" date="2021-04" db="EMBL/GenBank/DDBJ databases">
        <authorList>
            <person name="Podell S."/>
        </authorList>
    </citation>
    <scope>NUCLEOTIDE SEQUENCE</scope>
    <source>
        <strain evidence="2">Hildebrandi</strain>
    </source>
</reference>
<accession>A0A9K3PKM7</accession>
<sequence>MFFDFTNPIPDGGYANNNGWADLDSPSTSTHRKVRVKPRETMPQTVFLFTNPFASDRLVASVPTAPVPTAVPPAPPVTVSTTSSYGRGFGAQPKISASPLWTYLRRASGQRPGIKGPYASNNHPQPQGFEQNRITNTVRTPRTARKAKICWTAFS</sequence>
<evidence type="ECO:0000313" key="3">
    <source>
        <dbReference type="Proteomes" id="UP000693970"/>
    </source>
</evidence>
<dbReference type="AlphaFoldDB" id="A0A9K3PKM7"/>
<proteinExistence type="predicted"/>
<dbReference type="Proteomes" id="UP000693970">
    <property type="component" value="Unassembled WGS sequence"/>
</dbReference>
<evidence type="ECO:0000313" key="2">
    <source>
        <dbReference type="EMBL" id="KAG7350246.1"/>
    </source>
</evidence>
<feature type="region of interest" description="Disordered" evidence="1">
    <location>
        <begin position="14"/>
        <end position="33"/>
    </location>
</feature>
<protein>
    <submittedName>
        <fullName evidence="2">Uncharacterized protein</fullName>
    </submittedName>
</protein>